<dbReference type="Gramene" id="OGLUM08G20470.1">
    <property type="protein sequence ID" value="OGLUM08G20470.1"/>
    <property type="gene ID" value="OGLUM08G20470"/>
</dbReference>
<reference evidence="1" key="1">
    <citation type="submission" date="2015-04" db="UniProtKB">
        <authorList>
            <consortium name="EnsemblPlants"/>
        </authorList>
    </citation>
    <scope>IDENTIFICATION</scope>
</reference>
<protein>
    <submittedName>
        <fullName evidence="1">Uncharacterized protein</fullName>
    </submittedName>
</protein>
<evidence type="ECO:0000313" key="1">
    <source>
        <dbReference type="EnsemblPlants" id="OGLUM08G20470.1"/>
    </source>
</evidence>
<dbReference type="EnsemblPlants" id="OGLUM08G20470.1">
    <property type="protein sequence ID" value="OGLUM08G20470.1"/>
    <property type="gene ID" value="OGLUM08G20470"/>
</dbReference>
<evidence type="ECO:0000313" key="2">
    <source>
        <dbReference type="Proteomes" id="UP000026961"/>
    </source>
</evidence>
<reference evidence="1" key="2">
    <citation type="submission" date="2018-05" db="EMBL/GenBank/DDBJ databases">
        <title>OgluRS3 (Oryza glumaepatula Reference Sequence Version 3).</title>
        <authorList>
            <person name="Zhang J."/>
            <person name="Kudrna D."/>
            <person name="Lee S."/>
            <person name="Talag J."/>
            <person name="Welchert J."/>
            <person name="Wing R.A."/>
        </authorList>
    </citation>
    <scope>NUCLEOTIDE SEQUENCE [LARGE SCALE GENOMIC DNA]</scope>
</reference>
<organism evidence="1">
    <name type="scientific">Oryza glumipatula</name>
    <dbReference type="NCBI Taxonomy" id="40148"/>
    <lineage>
        <taxon>Eukaryota</taxon>
        <taxon>Viridiplantae</taxon>
        <taxon>Streptophyta</taxon>
        <taxon>Embryophyta</taxon>
        <taxon>Tracheophyta</taxon>
        <taxon>Spermatophyta</taxon>
        <taxon>Magnoliopsida</taxon>
        <taxon>Liliopsida</taxon>
        <taxon>Poales</taxon>
        <taxon>Poaceae</taxon>
        <taxon>BOP clade</taxon>
        <taxon>Oryzoideae</taxon>
        <taxon>Oryzeae</taxon>
        <taxon>Oryzinae</taxon>
        <taxon>Oryza</taxon>
    </lineage>
</organism>
<name>A0A0E0AX60_9ORYZ</name>
<accession>A0A0E0AX60</accession>
<dbReference type="AlphaFoldDB" id="A0A0E0AX60"/>
<dbReference type="STRING" id="40148.A0A0E0AX60"/>
<dbReference type="Proteomes" id="UP000026961">
    <property type="component" value="Chromosome 8"/>
</dbReference>
<keyword evidence="2" id="KW-1185">Reference proteome</keyword>
<dbReference type="HOGENOM" id="CLU_1646350_0_0_1"/>
<sequence length="161" mass="17559">MAGLAVAGRSLDEAFEVTSAVDNIGAWGWLDVQGCRRSLKRLGTRSSMRRAWLDRAVDSEGKAHARDVVREIISRGTDDWIWGDGPDAISAATDELDQSALGWRSATCPPTPTHLPYIDGAASRSWPLHARQHTVVAAGYDVPTGALDHASWRTIPRRSSR</sequence>
<proteinExistence type="predicted"/>